<sequence>MYVERWRLARNIGWALETRRRIESNVRRHLVPEFGNRLVRSITQTDVLLWLAQRLGAGVPQSSLRLYFELFDAIMGAAVTDKVIPNNPCDGIKLSQVFRGLSRAPKWVPDESDVLRLFDAVPDRYHGLLWLGAGAGLRISEALGFEDGPRCLDAEHGELHIVQQLRYAPQEYQGGFYLSTPKGGSVGTVDLDPMVASALRRHVQEYPPTEVDVVDVTSGNPVRRRVPLLFTTTHKNPFTDRTWSTEWVKWRDKAGWPKEHGGFHALRHFFATTLITNHVDPKEVQRALRHSTLQITLETYVHFWPRRERRRGVVGDVLRAALGRRDHR</sequence>
<organism evidence="5 6">
    <name type="scientific">Micromonospora coerulea</name>
    <dbReference type="NCBI Taxonomy" id="47856"/>
    <lineage>
        <taxon>Bacteria</taxon>
        <taxon>Bacillati</taxon>
        <taxon>Actinomycetota</taxon>
        <taxon>Actinomycetes</taxon>
        <taxon>Micromonosporales</taxon>
        <taxon>Micromonosporaceae</taxon>
        <taxon>Micromonospora</taxon>
    </lineage>
</organism>
<dbReference type="Proteomes" id="UP001500307">
    <property type="component" value="Unassembled WGS sequence"/>
</dbReference>
<keyword evidence="3" id="KW-0233">DNA recombination</keyword>
<comment type="caution">
    <text evidence="5">The sequence shown here is derived from an EMBL/GenBank/DDBJ whole genome shotgun (WGS) entry which is preliminary data.</text>
</comment>
<evidence type="ECO:0000256" key="1">
    <source>
        <dbReference type="ARBA" id="ARBA00008857"/>
    </source>
</evidence>
<keyword evidence="2" id="KW-0238">DNA-binding</keyword>
<dbReference type="InterPro" id="IPR011010">
    <property type="entry name" value="DNA_brk_join_enz"/>
</dbReference>
<proteinExistence type="inferred from homology"/>
<comment type="similarity">
    <text evidence="1">Belongs to the 'phage' integrase family.</text>
</comment>
<dbReference type="Gene3D" id="1.10.443.10">
    <property type="entry name" value="Intergrase catalytic core"/>
    <property type="match status" value="1"/>
</dbReference>
<keyword evidence="6" id="KW-1185">Reference proteome</keyword>
<evidence type="ECO:0000259" key="4">
    <source>
        <dbReference type="PROSITE" id="PS51898"/>
    </source>
</evidence>
<evidence type="ECO:0000256" key="2">
    <source>
        <dbReference type="ARBA" id="ARBA00023125"/>
    </source>
</evidence>
<dbReference type="EMBL" id="BAABGU010000063">
    <property type="protein sequence ID" value="GAA4580585.1"/>
    <property type="molecule type" value="Genomic_DNA"/>
</dbReference>
<accession>A0ABP8T6F1</accession>
<dbReference type="PANTHER" id="PTHR30349">
    <property type="entry name" value="PHAGE INTEGRASE-RELATED"/>
    <property type="match status" value="1"/>
</dbReference>
<dbReference type="Pfam" id="PF00589">
    <property type="entry name" value="Phage_integrase"/>
    <property type="match status" value="1"/>
</dbReference>
<dbReference type="InterPro" id="IPR010998">
    <property type="entry name" value="Integrase_recombinase_N"/>
</dbReference>
<dbReference type="Gene3D" id="1.10.150.130">
    <property type="match status" value="1"/>
</dbReference>
<feature type="domain" description="Tyr recombinase" evidence="4">
    <location>
        <begin position="103"/>
        <end position="315"/>
    </location>
</feature>
<dbReference type="PROSITE" id="PS51898">
    <property type="entry name" value="TYR_RECOMBINASE"/>
    <property type="match status" value="1"/>
</dbReference>
<dbReference type="CDD" id="cd01189">
    <property type="entry name" value="INT_ICEBs1_C_like"/>
    <property type="match status" value="1"/>
</dbReference>
<dbReference type="SUPFAM" id="SSF56349">
    <property type="entry name" value="DNA breaking-rejoining enzymes"/>
    <property type="match status" value="1"/>
</dbReference>
<dbReference type="InterPro" id="IPR013762">
    <property type="entry name" value="Integrase-like_cat_sf"/>
</dbReference>
<evidence type="ECO:0000256" key="3">
    <source>
        <dbReference type="ARBA" id="ARBA00023172"/>
    </source>
</evidence>
<name>A0ABP8T6F1_9ACTN</name>
<protein>
    <recommendedName>
        <fullName evidence="4">Tyr recombinase domain-containing protein</fullName>
    </recommendedName>
</protein>
<evidence type="ECO:0000313" key="6">
    <source>
        <dbReference type="Proteomes" id="UP001500307"/>
    </source>
</evidence>
<gene>
    <name evidence="5" type="ORF">GCM10023176_60320</name>
</gene>
<dbReference type="PANTHER" id="PTHR30349:SF41">
    <property type="entry name" value="INTEGRASE_RECOMBINASE PROTEIN MJ0367-RELATED"/>
    <property type="match status" value="1"/>
</dbReference>
<reference evidence="6" key="1">
    <citation type="journal article" date="2019" name="Int. J. Syst. Evol. Microbiol.">
        <title>The Global Catalogue of Microorganisms (GCM) 10K type strain sequencing project: providing services to taxonomists for standard genome sequencing and annotation.</title>
        <authorList>
            <consortium name="The Broad Institute Genomics Platform"/>
            <consortium name="The Broad Institute Genome Sequencing Center for Infectious Disease"/>
            <person name="Wu L."/>
            <person name="Ma J."/>
        </authorList>
    </citation>
    <scope>NUCLEOTIDE SEQUENCE [LARGE SCALE GENOMIC DNA]</scope>
    <source>
        <strain evidence="6">JCM 3175</strain>
    </source>
</reference>
<dbReference type="InterPro" id="IPR050090">
    <property type="entry name" value="Tyrosine_recombinase_XerCD"/>
</dbReference>
<evidence type="ECO:0000313" key="5">
    <source>
        <dbReference type="EMBL" id="GAA4580585.1"/>
    </source>
</evidence>
<dbReference type="InterPro" id="IPR002104">
    <property type="entry name" value="Integrase_catalytic"/>
</dbReference>